<gene>
    <name evidence="4" type="ORF">EC973_003664</name>
</gene>
<evidence type="ECO:0000256" key="1">
    <source>
        <dbReference type="SAM" id="MobiDB-lite"/>
    </source>
</evidence>
<keyword evidence="5" id="KW-1185">Reference proteome</keyword>
<evidence type="ECO:0000256" key="3">
    <source>
        <dbReference type="SAM" id="SignalP"/>
    </source>
</evidence>
<feature type="chain" id="PRO_5034965529" evidence="3">
    <location>
        <begin position="23"/>
        <end position="481"/>
    </location>
</feature>
<dbReference type="OrthoDB" id="2264429at2759"/>
<feature type="signal peptide" evidence="3">
    <location>
        <begin position="1"/>
        <end position="22"/>
    </location>
</feature>
<protein>
    <submittedName>
        <fullName evidence="4">Uncharacterized protein</fullName>
    </submittedName>
</protein>
<dbReference type="Proteomes" id="UP000605846">
    <property type="component" value="Unassembled WGS sequence"/>
</dbReference>
<organism evidence="4 5">
    <name type="scientific">Apophysomyces ossiformis</name>
    <dbReference type="NCBI Taxonomy" id="679940"/>
    <lineage>
        <taxon>Eukaryota</taxon>
        <taxon>Fungi</taxon>
        <taxon>Fungi incertae sedis</taxon>
        <taxon>Mucoromycota</taxon>
        <taxon>Mucoromycotina</taxon>
        <taxon>Mucoromycetes</taxon>
        <taxon>Mucorales</taxon>
        <taxon>Mucorineae</taxon>
        <taxon>Mucoraceae</taxon>
        <taxon>Apophysomyces</taxon>
    </lineage>
</organism>
<dbReference type="EMBL" id="JABAYA010000211">
    <property type="protein sequence ID" value="KAF7722151.1"/>
    <property type="molecule type" value="Genomic_DNA"/>
</dbReference>
<feature type="transmembrane region" description="Helical" evidence="2">
    <location>
        <begin position="395"/>
        <end position="417"/>
    </location>
</feature>
<accession>A0A8H7EQG3</accession>
<comment type="caution">
    <text evidence="4">The sequence shown here is derived from an EMBL/GenBank/DDBJ whole genome shotgun (WGS) entry which is preliminary data.</text>
</comment>
<evidence type="ECO:0000313" key="4">
    <source>
        <dbReference type="EMBL" id="KAF7722151.1"/>
    </source>
</evidence>
<proteinExistence type="predicted"/>
<name>A0A8H7EQG3_9FUNG</name>
<evidence type="ECO:0000313" key="5">
    <source>
        <dbReference type="Proteomes" id="UP000605846"/>
    </source>
</evidence>
<sequence length="481" mass="53389">MKGAQNWLYLLLALLHARLAVAFSLGDNLSGSEIKMDLTMAFNVMKTVLLAYVAHVATVRREQSSLLLPMLYKRLSSLAWPLCGVQEACGSIYKVWYGNRILGLHDPKRDATHQAEEGESESERGKEKEHPVATRHTSSSSSASNAHVLQELLANVGPEKAKKIRSCILNHNVFLGTDTPLEHEHWTDVRFCSKDMAVCGPGSRREFQIPISPSMIEYLPKHLLRQLEEAYGIEDRSYIAKIVTLVQAGYSTYEIMSGKGDRWSKIILSVFMSMSILQVISLFVLPSQFVAFSIGDPSHTEESNSETSSEKPGGASSGKDTDPSVIPADICMACEKPHSLVESQQSNADCLQKMWSILVLRKAGVDVSLARMALDHSIMKKWSTSLGFRDQPKGWWKRGVYAGNIALPLLFGILAGYNDPSPAKWIVLAWITANYPFSLMLLYLDYSRDDRWCCCLLTIILLILPGIALIVAATVLGYIYG</sequence>
<dbReference type="AlphaFoldDB" id="A0A8H7EQG3"/>
<feature type="region of interest" description="Disordered" evidence="1">
    <location>
        <begin position="297"/>
        <end position="321"/>
    </location>
</feature>
<feature type="compositionally biased region" description="Basic and acidic residues" evidence="1">
    <location>
        <begin position="108"/>
        <end position="132"/>
    </location>
</feature>
<feature type="region of interest" description="Disordered" evidence="1">
    <location>
        <begin position="108"/>
        <end position="144"/>
    </location>
</feature>
<reference evidence="4" key="1">
    <citation type="submission" date="2020-01" db="EMBL/GenBank/DDBJ databases">
        <title>Genome Sequencing of Three Apophysomyces-Like Fungal Strains Confirms a Novel Fungal Genus in the Mucoromycota with divergent Burkholderia-like Endosymbiotic Bacteria.</title>
        <authorList>
            <person name="Stajich J.E."/>
            <person name="Macias A.M."/>
            <person name="Carter-House D."/>
            <person name="Lovett B."/>
            <person name="Kasson L.R."/>
            <person name="Berry K."/>
            <person name="Grigoriev I."/>
            <person name="Chang Y."/>
            <person name="Spatafora J."/>
            <person name="Kasson M.T."/>
        </authorList>
    </citation>
    <scope>NUCLEOTIDE SEQUENCE</scope>
    <source>
        <strain evidence="4">NRRL A-21654</strain>
    </source>
</reference>
<keyword evidence="3" id="KW-0732">Signal</keyword>
<keyword evidence="2" id="KW-0812">Transmembrane</keyword>
<feature type="transmembrane region" description="Helical" evidence="2">
    <location>
        <begin position="456"/>
        <end position="480"/>
    </location>
</feature>
<keyword evidence="2" id="KW-0472">Membrane</keyword>
<feature type="transmembrane region" description="Helical" evidence="2">
    <location>
        <begin position="423"/>
        <end position="444"/>
    </location>
</feature>
<evidence type="ECO:0000256" key="2">
    <source>
        <dbReference type="SAM" id="Phobius"/>
    </source>
</evidence>
<keyword evidence="2" id="KW-1133">Transmembrane helix</keyword>
<feature type="transmembrane region" description="Helical" evidence="2">
    <location>
        <begin position="266"/>
        <end position="285"/>
    </location>
</feature>